<feature type="region of interest" description="Disordered" evidence="1">
    <location>
        <begin position="230"/>
        <end position="256"/>
    </location>
</feature>
<reference evidence="2 3" key="1">
    <citation type="journal article" date="2017" name="Curr. Biol.">
        <title>Genome architecture and evolution of a unichromosomal asexual nematode.</title>
        <authorList>
            <person name="Fradin H."/>
            <person name="Zegar C."/>
            <person name="Gutwein M."/>
            <person name="Lucas J."/>
            <person name="Kovtun M."/>
            <person name="Corcoran D."/>
            <person name="Baugh L.R."/>
            <person name="Kiontke K."/>
            <person name="Gunsalus K."/>
            <person name="Fitch D.H."/>
            <person name="Piano F."/>
        </authorList>
    </citation>
    <scope>NUCLEOTIDE SEQUENCE [LARGE SCALE GENOMIC DNA]</scope>
    <source>
        <strain evidence="2">PF1309</strain>
    </source>
</reference>
<dbReference type="OrthoDB" id="10456674at2759"/>
<dbReference type="EMBL" id="LIAE01006199">
    <property type="protein sequence ID" value="PAV92434.1"/>
    <property type="molecule type" value="Genomic_DNA"/>
</dbReference>
<keyword evidence="3" id="KW-1185">Reference proteome</keyword>
<evidence type="ECO:0000313" key="2">
    <source>
        <dbReference type="EMBL" id="PAV92434.1"/>
    </source>
</evidence>
<protein>
    <submittedName>
        <fullName evidence="2">Uncharacterized protein</fullName>
    </submittedName>
</protein>
<feature type="region of interest" description="Disordered" evidence="1">
    <location>
        <begin position="1"/>
        <end position="27"/>
    </location>
</feature>
<dbReference type="Proteomes" id="UP000218231">
    <property type="component" value="Unassembled WGS sequence"/>
</dbReference>
<sequence length="256" mass="28253">MLAHEVPQHAAVGRRPSQCGQGFVGIGGSESPPDRLVLFGVVLTTKHGNGILGDQPDFDEVFEEAIDNADLVEQRRHSPTFFHFLQPDVEHLPVNRRMTSGYILEAAKEPAISRSASRPELRFFQESVNNGAIGIVPGAHDSISEPGVRIGLGVTDTQGFSAPVHVFKPKAADLTFAQPICGKQLKYRKIAHSSRRSVLLRRRQHRGDLALVQRRGHVFIGVEHGADDVRREISRDTSRPMQIAHHRPEPLSDVGQ</sequence>
<gene>
    <name evidence="2" type="ORF">WR25_26314</name>
</gene>
<evidence type="ECO:0000313" key="3">
    <source>
        <dbReference type="Proteomes" id="UP000218231"/>
    </source>
</evidence>
<accession>A0A2A2M1R9</accession>
<dbReference type="AlphaFoldDB" id="A0A2A2M1R9"/>
<comment type="caution">
    <text evidence="2">The sequence shown here is derived from an EMBL/GenBank/DDBJ whole genome shotgun (WGS) entry which is preliminary data.</text>
</comment>
<organism evidence="2 3">
    <name type="scientific">Diploscapter pachys</name>
    <dbReference type="NCBI Taxonomy" id="2018661"/>
    <lineage>
        <taxon>Eukaryota</taxon>
        <taxon>Metazoa</taxon>
        <taxon>Ecdysozoa</taxon>
        <taxon>Nematoda</taxon>
        <taxon>Chromadorea</taxon>
        <taxon>Rhabditida</taxon>
        <taxon>Rhabditina</taxon>
        <taxon>Rhabditomorpha</taxon>
        <taxon>Rhabditoidea</taxon>
        <taxon>Rhabditidae</taxon>
        <taxon>Diploscapter</taxon>
    </lineage>
</organism>
<name>A0A2A2M1R9_9BILA</name>
<evidence type="ECO:0000256" key="1">
    <source>
        <dbReference type="SAM" id="MobiDB-lite"/>
    </source>
</evidence>
<proteinExistence type="predicted"/>